<protein>
    <submittedName>
        <fullName evidence="2">Uncharacterized protein</fullName>
    </submittedName>
</protein>
<accession>A0A2H0W402</accession>
<dbReference type="InterPro" id="IPR043148">
    <property type="entry name" value="TagF_C"/>
</dbReference>
<gene>
    <name evidence="2" type="ORF">COT80_02600</name>
</gene>
<dbReference type="EMBL" id="PEZY01000011">
    <property type="protein sequence ID" value="PIS06082.1"/>
    <property type="molecule type" value="Genomic_DNA"/>
</dbReference>
<reference evidence="3" key="1">
    <citation type="submission" date="2017-09" db="EMBL/GenBank/DDBJ databases">
        <title>Depth-based differentiation of microbial function through sediment-hosted aquifers and enrichment of novel symbionts in the deep terrestrial subsurface.</title>
        <authorList>
            <person name="Probst A.J."/>
            <person name="Ladd B."/>
            <person name="Jarett J.K."/>
            <person name="Geller-Mcgrath D.E."/>
            <person name="Sieber C.M.K."/>
            <person name="Emerson J.B."/>
            <person name="Anantharaman K."/>
            <person name="Thomas B.C."/>
            <person name="Malmstrom R."/>
            <person name="Stieglmeier M."/>
            <person name="Klingl A."/>
            <person name="Woyke T."/>
            <person name="Ryan C.M."/>
            <person name="Banfield J.F."/>
        </authorList>
    </citation>
    <scope>NUCLEOTIDE SEQUENCE [LARGE SCALE GENOMIC DNA]</scope>
</reference>
<dbReference type="AlphaFoldDB" id="A0A2H0W402"/>
<keyword evidence="1" id="KW-1133">Transmembrane helix</keyword>
<comment type="caution">
    <text evidence="2">The sequence shown here is derived from an EMBL/GenBank/DDBJ whole genome shotgun (WGS) entry which is preliminary data.</text>
</comment>
<name>A0A2H0W402_9BACT</name>
<feature type="transmembrane region" description="Helical" evidence="1">
    <location>
        <begin position="184"/>
        <end position="200"/>
    </location>
</feature>
<evidence type="ECO:0000313" key="3">
    <source>
        <dbReference type="Proteomes" id="UP000229056"/>
    </source>
</evidence>
<dbReference type="SUPFAM" id="SSF53756">
    <property type="entry name" value="UDP-Glycosyltransferase/glycogen phosphorylase"/>
    <property type="match status" value="1"/>
</dbReference>
<keyword evidence="1" id="KW-0812">Transmembrane</keyword>
<organism evidence="2 3">
    <name type="scientific">Candidatus Buchananbacteria bacterium CG10_big_fil_rev_8_21_14_0_10_33_19</name>
    <dbReference type="NCBI Taxonomy" id="1974525"/>
    <lineage>
        <taxon>Bacteria</taxon>
        <taxon>Candidatus Buchananiibacteriota</taxon>
    </lineage>
</organism>
<keyword evidence="1" id="KW-0472">Membrane</keyword>
<dbReference type="Proteomes" id="UP000229056">
    <property type="component" value="Unassembled WGS sequence"/>
</dbReference>
<sequence>MKIVILIYDNEQVKRVGQVIREHQNKQNEVLVVALRADVEITLKEVGIPFISSREFRSVDPVERYAFSEELVTPLFHSKKFDFWSFQNIDFQTLYQPLLQTYLAELLYWIDMIDGIMATHAPQRIVTWDSANIAAIGNVLSVKNSKVVTDAVFVVSNQKSISCDIRSVGNVFVLHNTMFRFKRLLFIFSIFIWNFAITVFKKPKSVRLIVSDIWRNSAPYIKEIPEAEVVVWDRSEIKNINFSTLLKNRMRFFHANTFRTYKSKKQAQRQIILLNNQWIKERDDFFKKLHVSFLGYNLSPILGEVFDMLVLRGSKEAVFMISDVQAMLLNLKPHAVIVRASASGQVHFPVLCLIAKQLSIPSFEPQHGLFYLGPASVPKYSQVEYLATYGPLASSELHTAGYKGITHDIGSPRFDVYSALTKNRQSPHPYTALFVVPDDTTGQWFDTYEIIDLFKCVEDITKQNININIILKVRAGSKTSNFAARYAAMKFINTPQVQVARTETLAELFKKTDVVVSVFSTIILEALAANIPTIYLGSAPFHRAIEKDHMYPYYKYEVVMLAHSCGELTNILSRLQSLSERDSIKNRIKKFNLMNFTFISGASKRFANLIQGKIRKT</sequence>
<evidence type="ECO:0000256" key="1">
    <source>
        <dbReference type="SAM" id="Phobius"/>
    </source>
</evidence>
<evidence type="ECO:0000313" key="2">
    <source>
        <dbReference type="EMBL" id="PIS06082.1"/>
    </source>
</evidence>
<dbReference type="Gene3D" id="3.40.50.12580">
    <property type="match status" value="1"/>
</dbReference>
<proteinExistence type="predicted"/>